<dbReference type="EMBL" id="BOQE01000001">
    <property type="protein sequence ID" value="GIM46246.1"/>
    <property type="molecule type" value="Genomic_DNA"/>
</dbReference>
<accession>A0AAV4LEN3</accession>
<feature type="signal peptide" evidence="11">
    <location>
        <begin position="1"/>
        <end position="21"/>
    </location>
</feature>
<sequence length="393" mass="43153">MKIIPLGLAAFLLFSPLTAHAEQVPTLSGQSAVVMDGTTGDILFTKEEDVKRYPASLTKLMTAILLLEHKKPDDLLTASRLAASQEPTNISLRAGEKMTAKDALYALLLHSANDVAVMVAENVAGSVSKFADMMNAKAKALGMKNTHFVTPNGLHNPNHYSTAKDLAILTRAALQYPQIKEALHTKTYTMKRSYDPKELKNQNRLLFEDPETYWGGKSGFTDQAGTCLTEVANENGILLIAVTLKTTLEGAYDDIEKLVAYGYTQYDTFTLRKGQSLIEYPAPSGFTPQMMYTADGFQTIYPRTAPIEKQVELKPWNGPVPAGTEMGTLTIIQDGKVLKKIPLVVQQPITSNKTSPVSGTIVILLLTTLMMVRMRSAFRKKPLPQEMRESLPG</sequence>
<evidence type="ECO:0000259" key="12">
    <source>
        <dbReference type="Pfam" id="PF00768"/>
    </source>
</evidence>
<dbReference type="GO" id="GO:0009252">
    <property type="term" value="P:peptidoglycan biosynthetic process"/>
    <property type="evidence" value="ECO:0007669"/>
    <property type="project" value="UniProtKB-KW"/>
</dbReference>
<evidence type="ECO:0000256" key="3">
    <source>
        <dbReference type="ARBA" id="ARBA00022729"/>
    </source>
</evidence>
<dbReference type="InterPro" id="IPR037167">
    <property type="entry name" value="Peptidase_S11_C_sf"/>
</dbReference>
<dbReference type="GO" id="GO:0008360">
    <property type="term" value="P:regulation of cell shape"/>
    <property type="evidence" value="ECO:0007669"/>
    <property type="project" value="UniProtKB-KW"/>
</dbReference>
<evidence type="ECO:0000256" key="8">
    <source>
        <dbReference type="PIRSR" id="PIRSR618044-1"/>
    </source>
</evidence>
<name>A0AAV4LEN3_9BACL</name>
<keyword evidence="14" id="KW-1185">Reference proteome</keyword>
<evidence type="ECO:0000256" key="7">
    <source>
        <dbReference type="ARBA" id="ARBA00023316"/>
    </source>
</evidence>
<dbReference type="Proteomes" id="UP001057291">
    <property type="component" value="Unassembled WGS sequence"/>
</dbReference>
<evidence type="ECO:0000256" key="1">
    <source>
        <dbReference type="ARBA" id="ARBA00003217"/>
    </source>
</evidence>
<comment type="caution">
    <text evidence="13">The sequence shown here is derived from an EMBL/GenBank/DDBJ whole genome shotgun (WGS) entry which is preliminary data.</text>
</comment>
<dbReference type="GO" id="GO:0071555">
    <property type="term" value="P:cell wall organization"/>
    <property type="evidence" value="ECO:0007669"/>
    <property type="project" value="UniProtKB-KW"/>
</dbReference>
<dbReference type="GO" id="GO:0006508">
    <property type="term" value="P:proteolysis"/>
    <property type="evidence" value="ECO:0007669"/>
    <property type="project" value="InterPro"/>
</dbReference>
<dbReference type="AlphaFoldDB" id="A0AAV4LEN3"/>
<keyword evidence="5" id="KW-0133">Cell shape</keyword>
<evidence type="ECO:0000313" key="14">
    <source>
        <dbReference type="Proteomes" id="UP001057291"/>
    </source>
</evidence>
<evidence type="ECO:0000256" key="2">
    <source>
        <dbReference type="ARBA" id="ARBA00007164"/>
    </source>
</evidence>
<dbReference type="InterPro" id="IPR018044">
    <property type="entry name" value="Peptidase_S11"/>
</dbReference>
<keyword evidence="4" id="KW-0378">Hydrolase</keyword>
<feature type="binding site" evidence="9">
    <location>
        <position position="217"/>
    </location>
    <ligand>
        <name>substrate</name>
    </ligand>
</feature>
<dbReference type="InterPro" id="IPR001967">
    <property type="entry name" value="Peptidase_S11_N"/>
</dbReference>
<keyword evidence="3 11" id="KW-0732">Signal</keyword>
<proteinExistence type="inferred from homology"/>
<comment type="function">
    <text evidence="1">Removes C-terminal D-alanyl residues from sugar-peptide cell wall precursors.</text>
</comment>
<reference evidence="13" key="1">
    <citation type="journal article" date="2023" name="Int. J. Syst. Evol. Microbiol.">
        <title>Collibacillus ludicampi gen. nov., sp. nov., a new soil bacterium of the family Alicyclobacillaceae.</title>
        <authorList>
            <person name="Jojima T."/>
            <person name="Ioku Y."/>
            <person name="Fukuta Y."/>
            <person name="Shirasaka N."/>
            <person name="Matsumura Y."/>
            <person name="Mori M."/>
        </authorList>
    </citation>
    <scope>NUCLEOTIDE SEQUENCE</scope>
    <source>
        <strain evidence="13">TP075</strain>
    </source>
</reference>
<evidence type="ECO:0000256" key="5">
    <source>
        <dbReference type="ARBA" id="ARBA00022960"/>
    </source>
</evidence>
<dbReference type="PRINTS" id="PR00725">
    <property type="entry name" value="DADACBPTASE1"/>
</dbReference>
<evidence type="ECO:0000256" key="11">
    <source>
        <dbReference type="SAM" id="SignalP"/>
    </source>
</evidence>
<dbReference type="SUPFAM" id="SSF56601">
    <property type="entry name" value="beta-lactamase/transpeptidase-like"/>
    <property type="match status" value="1"/>
</dbReference>
<evidence type="ECO:0000256" key="9">
    <source>
        <dbReference type="PIRSR" id="PIRSR618044-2"/>
    </source>
</evidence>
<organism evidence="13 14">
    <name type="scientific">Collibacillus ludicampi</name>
    <dbReference type="NCBI Taxonomy" id="2771369"/>
    <lineage>
        <taxon>Bacteria</taxon>
        <taxon>Bacillati</taxon>
        <taxon>Bacillota</taxon>
        <taxon>Bacilli</taxon>
        <taxon>Bacillales</taxon>
        <taxon>Alicyclobacillaceae</taxon>
        <taxon>Collibacillus</taxon>
    </lineage>
</organism>
<keyword evidence="7" id="KW-0961">Cell wall biogenesis/degradation</keyword>
<dbReference type="InterPro" id="IPR012338">
    <property type="entry name" value="Beta-lactam/transpept-like"/>
</dbReference>
<dbReference type="PANTHER" id="PTHR21581">
    <property type="entry name" value="D-ALANYL-D-ALANINE CARBOXYPEPTIDASE"/>
    <property type="match status" value="1"/>
</dbReference>
<dbReference type="InterPro" id="IPR015956">
    <property type="entry name" value="Peniciliin-bd_prot_C_sf"/>
</dbReference>
<feature type="active site" description="Proton acceptor" evidence="8">
    <location>
        <position position="59"/>
    </location>
</feature>
<comment type="similarity">
    <text evidence="2 10">Belongs to the peptidase S11 family.</text>
</comment>
<feature type="domain" description="Peptidase S11 D-alanyl-D-alanine carboxypeptidase A N-terminal" evidence="12">
    <location>
        <begin position="20"/>
        <end position="245"/>
    </location>
</feature>
<feature type="active site" evidence="8">
    <location>
        <position position="111"/>
    </location>
</feature>
<evidence type="ECO:0000313" key="13">
    <source>
        <dbReference type="EMBL" id="GIM46246.1"/>
    </source>
</evidence>
<dbReference type="SUPFAM" id="SSF69189">
    <property type="entry name" value="Penicillin-binding protein associated domain"/>
    <property type="match status" value="1"/>
</dbReference>
<feature type="chain" id="PRO_5043887320" description="Peptidase S11 D-alanyl-D-alanine carboxypeptidase A N-terminal domain-containing protein" evidence="11">
    <location>
        <begin position="22"/>
        <end position="393"/>
    </location>
</feature>
<dbReference type="RefSeq" id="WP_282199373.1">
    <property type="nucleotide sequence ID" value="NZ_BOQE01000001.1"/>
</dbReference>
<keyword evidence="6" id="KW-0573">Peptidoglycan synthesis</keyword>
<evidence type="ECO:0000256" key="6">
    <source>
        <dbReference type="ARBA" id="ARBA00022984"/>
    </source>
</evidence>
<dbReference type="Gene3D" id="2.60.410.10">
    <property type="entry name" value="D-Ala-D-Ala carboxypeptidase, C-terminal domain"/>
    <property type="match status" value="1"/>
</dbReference>
<feature type="active site" description="Acyl-ester intermediate" evidence="8">
    <location>
        <position position="56"/>
    </location>
</feature>
<gene>
    <name evidence="13" type="ORF">DNHGIG_17950</name>
</gene>
<protein>
    <recommendedName>
        <fullName evidence="12">Peptidase S11 D-alanyl-D-alanine carboxypeptidase A N-terminal domain-containing protein</fullName>
    </recommendedName>
</protein>
<dbReference type="GO" id="GO:0009002">
    <property type="term" value="F:serine-type D-Ala-D-Ala carboxypeptidase activity"/>
    <property type="evidence" value="ECO:0007669"/>
    <property type="project" value="InterPro"/>
</dbReference>
<evidence type="ECO:0000256" key="10">
    <source>
        <dbReference type="RuleBase" id="RU004016"/>
    </source>
</evidence>
<dbReference type="Pfam" id="PF00768">
    <property type="entry name" value="Peptidase_S11"/>
    <property type="match status" value="1"/>
</dbReference>
<evidence type="ECO:0000256" key="4">
    <source>
        <dbReference type="ARBA" id="ARBA00022801"/>
    </source>
</evidence>
<dbReference type="Gene3D" id="3.40.710.10">
    <property type="entry name" value="DD-peptidase/beta-lactamase superfamily"/>
    <property type="match status" value="1"/>
</dbReference>
<dbReference type="PANTHER" id="PTHR21581:SF6">
    <property type="entry name" value="TRAFFICKING PROTEIN PARTICLE COMPLEX SUBUNIT 12"/>
    <property type="match status" value="1"/>
</dbReference>